<proteinExistence type="predicted"/>
<reference evidence="1 2" key="1">
    <citation type="submission" date="2024-04" db="EMBL/GenBank/DDBJ databases">
        <authorList>
            <person name="Fracassetti M."/>
        </authorList>
    </citation>
    <scope>NUCLEOTIDE SEQUENCE [LARGE SCALE GENOMIC DNA]</scope>
</reference>
<evidence type="ECO:0000313" key="1">
    <source>
        <dbReference type="EMBL" id="CAL1379493.1"/>
    </source>
</evidence>
<dbReference type="AlphaFoldDB" id="A0AAV2E1G6"/>
<dbReference type="Proteomes" id="UP001497516">
    <property type="component" value="Chromosome 3"/>
</dbReference>
<keyword evidence="2" id="KW-1185">Reference proteome</keyword>
<dbReference type="EMBL" id="OZ034816">
    <property type="protein sequence ID" value="CAL1379493.1"/>
    <property type="molecule type" value="Genomic_DNA"/>
</dbReference>
<accession>A0AAV2E1G6</accession>
<evidence type="ECO:0000313" key="2">
    <source>
        <dbReference type="Proteomes" id="UP001497516"/>
    </source>
</evidence>
<protein>
    <submittedName>
        <fullName evidence="1">Uncharacterized protein</fullName>
    </submittedName>
</protein>
<name>A0AAV2E1G6_9ROSI</name>
<gene>
    <name evidence="1" type="ORF">LTRI10_LOCUS21010</name>
</gene>
<organism evidence="1 2">
    <name type="scientific">Linum trigynum</name>
    <dbReference type="NCBI Taxonomy" id="586398"/>
    <lineage>
        <taxon>Eukaryota</taxon>
        <taxon>Viridiplantae</taxon>
        <taxon>Streptophyta</taxon>
        <taxon>Embryophyta</taxon>
        <taxon>Tracheophyta</taxon>
        <taxon>Spermatophyta</taxon>
        <taxon>Magnoliopsida</taxon>
        <taxon>eudicotyledons</taxon>
        <taxon>Gunneridae</taxon>
        <taxon>Pentapetalae</taxon>
        <taxon>rosids</taxon>
        <taxon>fabids</taxon>
        <taxon>Malpighiales</taxon>
        <taxon>Linaceae</taxon>
        <taxon>Linum</taxon>
    </lineage>
</organism>
<sequence length="89" mass="10474">MFGKVGDEFQDDWKLKSEEKSKVTVFRQLSRSGNHDNCMTFVKFAWKECGFAPHGPKRYHDHRTLKSEKRQQSLAFLAEITDRLPMSRP</sequence>